<dbReference type="Proteomes" id="UP000728185">
    <property type="component" value="Unassembled WGS sequence"/>
</dbReference>
<reference evidence="3" key="1">
    <citation type="submission" date="2019-05" db="EMBL/GenBank/DDBJ databases">
        <title>Annotation for the trematode Fasciolopsis buski.</title>
        <authorList>
            <person name="Choi Y.-J."/>
        </authorList>
    </citation>
    <scope>NUCLEOTIDE SEQUENCE</scope>
    <source>
        <strain evidence="3">HT</strain>
        <tissue evidence="3">Whole worm</tissue>
    </source>
</reference>
<evidence type="ECO:0000313" key="4">
    <source>
        <dbReference type="Proteomes" id="UP000728185"/>
    </source>
</evidence>
<evidence type="ECO:0000256" key="1">
    <source>
        <dbReference type="SAM" id="MobiDB-lite"/>
    </source>
</evidence>
<organism evidence="3 4">
    <name type="scientific">Fasciolopsis buskii</name>
    <dbReference type="NCBI Taxonomy" id="27845"/>
    <lineage>
        <taxon>Eukaryota</taxon>
        <taxon>Metazoa</taxon>
        <taxon>Spiralia</taxon>
        <taxon>Lophotrochozoa</taxon>
        <taxon>Platyhelminthes</taxon>
        <taxon>Trematoda</taxon>
        <taxon>Digenea</taxon>
        <taxon>Plagiorchiida</taxon>
        <taxon>Echinostomata</taxon>
        <taxon>Echinostomatoidea</taxon>
        <taxon>Fasciolidae</taxon>
        <taxon>Fasciolopsis</taxon>
    </lineage>
</organism>
<evidence type="ECO:0000256" key="2">
    <source>
        <dbReference type="SAM" id="Phobius"/>
    </source>
</evidence>
<feature type="compositionally biased region" description="Polar residues" evidence="1">
    <location>
        <begin position="51"/>
        <end position="69"/>
    </location>
</feature>
<proteinExistence type="predicted"/>
<accession>A0A8E0RTK0</accession>
<dbReference type="AlphaFoldDB" id="A0A8E0RTK0"/>
<keyword evidence="2" id="KW-1133">Transmembrane helix</keyword>
<feature type="transmembrane region" description="Helical" evidence="2">
    <location>
        <begin position="6"/>
        <end position="29"/>
    </location>
</feature>
<feature type="compositionally biased region" description="Low complexity" evidence="1">
    <location>
        <begin position="113"/>
        <end position="122"/>
    </location>
</feature>
<keyword evidence="2" id="KW-0472">Membrane</keyword>
<keyword evidence="4" id="KW-1185">Reference proteome</keyword>
<comment type="caution">
    <text evidence="3">The sequence shown here is derived from an EMBL/GenBank/DDBJ whole genome shotgun (WGS) entry which is preliminary data.</text>
</comment>
<feature type="region of interest" description="Disordered" evidence="1">
    <location>
        <begin position="46"/>
        <end position="69"/>
    </location>
</feature>
<evidence type="ECO:0000313" key="3">
    <source>
        <dbReference type="EMBL" id="KAA0190129.1"/>
    </source>
</evidence>
<gene>
    <name evidence="3" type="ORF">FBUS_00623</name>
</gene>
<feature type="non-terminal residue" evidence="3">
    <location>
        <position position="1"/>
    </location>
</feature>
<name>A0A8E0RTK0_9TREM</name>
<feature type="region of interest" description="Disordered" evidence="1">
    <location>
        <begin position="108"/>
        <end position="129"/>
    </location>
</feature>
<dbReference type="EMBL" id="LUCM01007344">
    <property type="protein sequence ID" value="KAA0190129.1"/>
    <property type="molecule type" value="Genomic_DNA"/>
</dbReference>
<keyword evidence="2" id="KW-0812">Transmembrane</keyword>
<sequence length="145" mass="15797">AISVLAGLSVLLLIAAPFVIVSVPCFLCIKCQRANLQRRLRRRHRGDLRQTNASGTDDPTNDAPTSYWVGSTDLNECSSPLSPPEKTVLAEKVDIHWSDVSHKAADESKIAPDLDAPLTPLPEQSPLGTMKCTVHEAPEYMLDPP</sequence>
<protein>
    <submittedName>
        <fullName evidence="3">Uncharacterized protein</fullName>
    </submittedName>
</protein>